<dbReference type="RefSeq" id="WP_353546481.1">
    <property type="nucleotide sequence ID" value="NZ_JAGKSB010000004.1"/>
</dbReference>
<evidence type="ECO:0000313" key="2">
    <source>
        <dbReference type="Proteomes" id="UP000679691"/>
    </source>
</evidence>
<accession>A0A8T4H891</accession>
<organism evidence="1 2">
    <name type="scientific">Rhinopithecimicrobium faecis</name>
    <dbReference type="NCBI Taxonomy" id="2820698"/>
    <lineage>
        <taxon>Bacteria</taxon>
        <taxon>Pseudomonadati</taxon>
        <taxon>Bacteroidota</taxon>
        <taxon>Sphingobacteriia</taxon>
        <taxon>Sphingobacteriales</taxon>
        <taxon>Sphingobacteriaceae</taxon>
        <taxon>Rhinopithecimicrobium</taxon>
    </lineage>
</organism>
<protein>
    <submittedName>
        <fullName evidence="1">Uncharacterized protein</fullName>
    </submittedName>
</protein>
<gene>
    <name evidence="1" type="ORF">J5U18_05345</name>
</gene>
<proteinExistence type="predicted"/>
<dbReference type="EMBL" id="JAGKSB010000004">
    <property type="protein sequence ID" value="MBP3942994.1"/>
    <property type="molecule type" value="Genomic_DNA"/>
</dbReference>
<evidence type="ECO:0000313" key="1">
    <source>
        <dbReference type="EMBL" id="MBP3942994.1"/>
    </source>
</evidence>
<name>A0A8T4H891_9SPHI</name>
<sequence>MDALMTFLKTKSFKNQYFTLCHWKKLNAIGENWIKADELKEEDESVKLLEQYLPILDLWIEVENSELHYVSHIIPT</sequence>
<reference evidence="1" key="1">
    <citation type="submission" date="2021-03" db="EMBL/GenBank/DDBJ databases">
        <authorList>
            <person name="Lu T."/>
            <person name="Wang Q."/>
            <person name="Han X."/>
        </authorList>
    </citation>
    <scope>NUCLEOTIDE SEQUENCE</scope>
    <source>
        <strain evidence="1">WQ 2009</strain>
    </source>
</reference>
<dbReference type="AlphaFoldDB" id="A0A8T4H891"/>
<dbReference type="Proteomes" id="UP000679691">
    <property type="component" value="Unassembled WGS sequence"/>
</dbReference>
<comment type="caution">
    <text evidence="1">The sequence shown here is derived from an EMBL/GenBank/DDBJ whole genome shotgun (WGS) entry which is preliminary data.</text>
</comment>
<keyword evidence="2" id="KW-1185">Reference proteome</keyword>